<organism evidence="3 4">
    <name type="scientific">Glarea lozoyensis (strain ATCC 74030 / MF5533)</name>
    <dbReference type="NCBI Taxonomy" id="1104152"/>
    <lineage>
        <taxon>Eukaryota</taxon>
        <taxon>Fungi</taxon>
        <taxon>Dikarya</taxon>
        <taxon>Ascomycota</taxon>
        <taxon>Pezizomycotina</taxon>
        <taxon>Leotiomycetes</taxon>
        <taxon>Helotiales</taxon>
        <taxon>Helotiaceae</taxon>
        <taxon>Glarea</taxon>
    </lineage>
</organism>
<feature type="signal peptide" evidence="2">
    <location>
        <begin position="1"/>
        <end position="19"/>
    </location>
</feature>
<evidence type="ECO:0000313" key="4">
    <source>
        <dbReference type="Proteomes" id="UP000005446"/>
    </source>
</evidence>
<dbReference type="AlphaFoldDB" id="H0EXS5"/>
<dbReference type="Proteomes" id="UP000005446">
    <property type="component" value="Unassembled WGS sequence"/>
</dbReference>
<keyword evidence="2" id="KW-0732">Signal</keyword>
<dbReference type="EMBL" id="AGUE01000230">
    <property type="protein sequence ID" value="EHK96635.1"/>
    <property type="molecule type" value="Genomic_DNA"/>
</dbReference>
<feature type="region of interest" description="Disordered" evidence="1">
    <location>
        <begin position="27"/>
        <end position="46"/>
    </location>
</feature>
<evidence type="ECO:0000313" key="3">
    <source>
        <dbReference type="EMBL" id="EHK96635.1"/>
    </source>
</evidence>
<sequence length="294" mass="33154">MLFTTLTVSALGLASVAFAAPHLHSRKEVSARTPATDSLSSRGITWKPSKRSGNNNLFNYNSFGRDDVSNNDFFSFQQETIIVITEQQGRNRDDDRRRDDEDFAILIQQQLFLLQSQNYVFDNIRRNHFNSRNNNVNTVIIIVQEVNDNRRGDNRRRYYTRQIESNRNRDEQVVVIIQEQTVLVINGDLGISGSPTASGFAPQSTGISGQFQEGIYDPNAQSFGGFNPNINLLPFDVEQPQFGFGNQGADPALVAFESQEIIIAFQQEDQRSRDDNIQTVIAIKTETVVVSNII</sequence>
<dbReference type="OrthoDB" id="4851124at2759"/>
<feature type="chain" id="PRO_5003531871" evidence="2">
    <location>
        <begin position="20"/>
        <end position="294"/>
    </location>
</feature>
<name>H0EXS5_GLAL7</name>
<feature type="compositionally biased region" description="Polar residues" evidence="1">
    <location>
        <begin position="33"/>
        <end position="43"/>
    </location>
</feature>
<gene>
    <name evidence="3" type="ORF">M7I_7614</name>
</gene>
<keyword evidence="4" id="KW-1185">Reference proteome</keyword>
<protein>
    <submittedName>
        <fullName evidence="3">Uncharacterized protein</fullName>
    </submittedName>
</protein>
<dbReference type="InParanoid" id="H0EXS5"/>
<comment type="caution">
    <text evidence="3">The sequence shown here is derived from an EMBL/GenBank/DDBJ whole genome shotgun (WGS) entry which is preliminary data.</text>
</comment>
<proteinExistence type="predicted"/>
<evidence type="ECO:0000256" key="2">
    <source>
        <dbReference type="SAM" id="SignalP"/>
    </source>
</evidence>
<reference evidence="3 4" key="1">
    <citation type="journal article" date="2012" name="Eukaryot. Cell">
        <title>Genome sequence of the fungus Glarea lozoyensis: the first genome sequence of a species from the Helotiaceae family.</title>
        <authorList>
            <person name="Youssar L."/>
            <person name="Gruening B.A."/>
            <person name="Erxleben A."/>
            <person name="Guenther S."/>
            <person name="Huettel W."/>
        </authorList>
    </citation>
    <scope>NUCLEOTIDE SEQUENCE [LARGE SCALE GENOMIC DNA]</scope>
    <source>
        <strain evidence="4">ATCC 74030 / MF5533</strain>
    </source>
</reference>
<evidence type="ECO:0000256" key="1">
    <source>
        <dbReference type="SAM" id="MobiDB-lite"/>
    </source>
</evidence>
<accession>H0EXS5</accession>
<dbReference type="HOGENOM" id="CLU_946820_0_0_1"/>